<comment type="caution">
    <text evidence="1">The sequence shown here is derived from an EMBL/GenBank/DDBJ whole genome shotgun (WGS) entry which is preliminary data.</text>
</comment>
<evidence type="ECO:0000313" key="2">
    <source>
        <dbReference type="Proteomes" id="UP000287033"/>
    </source>
</evidence>
<dbReference type="Proteomes" id="UP000287033">
    <property type="component" value="Unassembled WGS sequence"/>
</dbReference>
<reference evidence="1 2" key="1">
    <citation type="journal article" date="2018" name="Nat. Ecol. Evol.">
        <title>Shark genomes provide insights into elasmobranch evolution and the origin of vertebrates.</title>
        <authorList>
            <person name="Hara Y"/>
            <person name="Yamaguchi K"/>
            <person name="Onimaru K"/>
            <person name="Kadota M"/>
            <person name="Koyanagi M"/>
            <person name="Keeley SD"/>
            <person name="Tatsumi K"/>
            <person name="Tanaka K"/>
            <person name="Motone F"/>
            <person name="Kageyama Y"/>
            <person name="Nozu R"/>
            <person name="Adachi N"/>
            <person name="Nishimura O"/>
            <person name="Nakagawa R"/>
            <person name="Tanegashima C"/>
            <person name="Kiyatake I"/>
            <person name="Matsumoto R"/>
            <person name="Murakumo K"/>
            <person name="Nishida K"/>
            <person name="Terakita A"/>
            <person name="Kuratani S"/>
            <person name="Sato K"/>
            <person name="Hyodo S Kuraku.S."/>
        </authorList>
    </citation>
    <scope>NUCLEOTIDE SEQUENCE [LARGE SCALE GENOMIC DNA]</scope>
</reference>
<dbReference type="EMBL" id="BEZZ01000213">
    <property type="protein sequence ID" value="GCC28623.1"/>
    <property type="molecule type" value="Genomic_DNA"/>
</dbReference>
<protein>
    <submittedName>
        <fullName evidence="1">Uncharacterized protein</fullName>
    </submittedName>
</protein>
<proteinExistence type="predicted"/>
<sequence>MLRAVGRSVGADKLLASAIQSQQTRRATQTQLHRRGHRSRGFLLLTIQKESADSISCSSCRCYSERMCASPTGRL</sequence>
<evidence type="ECO:0000313" key="1">
    <source>
        <dbReference type="EMBL" id="GCC28623.1"/>
    </source>
</evidence>
<keyword evidence="2" id="KW-1185">Reference proteome</keyword>
<gene>
    <name evidence="1" type="ORF">chiPu_0007054</name>
</gene>
<organism evidence="1 2">
    <name type="scientific">Chiloscyllium punctatum</name>
    <name type="common">Brownbanded bambooshark</name>
    <name type="synonym">Hemiscyllium punctatum</name>
    <dbReference type="NCBI Taxonomy" id="137246"/>
    <lineage>
        <taxon>Eukaryota</taxon>
        <taxon>Metazoa</taxon>
        <taxon>Chordata</taxon>
        <taxon>Craniata</taxon>
        <taxon>Vertebrata</taxon>
        <taxon>Chondrichthyes</taxon>
        <taxon>Elasmobranchii</taxon>
        <taxon>Galeomorphii</taxon>
        <taxon>Galeoidea</taxon>
        <taxon>Orectolobiformes</taxon>
        <taxon>Hemiscylliidae</taxon>
        <taxon>Chiloscyllium</taxon>
    </lineage>
</organism>
<dbReference type="AlphaFoldDB" id="A0A401SE38"/>
<accession>A0A401SE38</accession>
<name>A0A401SE38_CHIPU</name>